<evidence type="ECO:0000313" key="2">
    <source>
        <dbReference type="EMBL" id="MPM92249.1"/>
    </source>
</evidence>
<dbReference type="AlphaFoldDB" id="A0A645DSK0"/>
<dbReference type="EMBL" id="VSSQ01039215">
    <property type="protein sequence ID" value="MPM92249.1"/>
    <property type="molecule type" value="Genomic_DNA"/>
</dbReference>
<comment type="caution">
    <text evidence="2">The sequence shown here is derived from an EMBL/GenBank/DDBJ whole genome shotgun (WGS) entry which is preliminary data.</text>
</comment>
<reference evidence="2" key="1">
    <citation type="submission" date="2019-08" db="EMBL/GenBank/DDBJ databases">
        <authorList>
            <person name="Kucharzyk K."/>
            <person name="Murdoch R.W."/>
            <person name="Higgins S."/>
            <person name="Loffler F."/>
        </authorList>
    </citation>
    <scope>NUCLEOTIDE SEQUENCE</scope>
</reference>
<evidence type="ECO:0000256" key="1">
    <source>
        <dbReference type="SAM" id="MobiDB-lite"/>
    </source>
</evidence>
<sequence length="92" mass="9831">MAADSVQRPEDHHLGELTALHHEFESRAQGHRRLARPGAPAQADDADSRIEQQVQRHPLLGAASAHPERLQIGAHRLDAAIGQLASQGLAGG</sequence>
<accession>A0A645DSK0</accession>
<proteinExistence type="predicted"/>
<feature type="region of interest" description="Disordered" evidence="1">
    <location>
        <begin position="26"/>
        <end position="61"/>
    </location>
</feature>
<organism evidence="2">
    <name type="scientific">bioreactor metagenome</name>
    <dbReference type="NCBI Taxonomy" id="1076179"/>
    <lineage>
        <taxon>unclassified sequences</taxon>
        <taxon>metagenomes</taxon>
        <taxon>ecological metagenomes</taxon>
    </lineage>
</organism>
<name>A0A645DSK0_9ZZZZ</name>
<protein>
    <submittedName>
        <fullName evidence="2">Uncharacterized protein</fullName>
    </submittedName>
</protein>
<gene>
    <name evidence="2" type="ORF">SDC9_139384</name>
</gene>